<dbReference type="KEGG" id="vg:65115594"/>
<sequence length="46" mass="5150">MTSPTKMKVWRIVTGQTRRLQVDVTALGAAYLTADPDTTRARSKTR</sequence>
<proteinExistence type="predicted"/>
<keyword evidence="2" id="KW-1185">Reference proteome</keyword>
<dbReference type="Proteomes" id="UP000263956">
    <property type="component" value="Segment"/>
</dbReference>
<accession>A0A385DTI0</accession>
<reference evidence="1 2" key="1">
    <citation type="submission" date="2018-07" db="EMBL/GenBank/DDBJ databases">
        <authorList>
            <person name="Ambarian M."/>
            <person name="Chen H."/>
            <person name="Alkhars H."/>
            <person name="Bruner M."/>
            <person name="Warner M.H."/>
            <person name="Garlena R.A."/>
            <person name="Russell D.A."/>
            <person name="Pope W.H."/>
            <person name="Jacobs-Sera D."/>
            <person name="Hatfull G.F."/>
        </authorList>
    </citation>
    <scope>NUCLEOTIDE SEQUENCE [LARGE SCALE GENOMIC DNA]</scope>
</reference>
<name>A0A385DTI0_9CAUD</name>
<dbReference type="GeneID" id="65115594"/>
<evidence type="ECO:0000313" key="2">
    <source>
        <dbReference type="Proteomes" id="UP000263956"/>
    </source>
</evidence>
<evidence type="ECO:0000313" key="1">
    <source>
        <dbReference type="EMBL" id="AXQ62780.1"/>
    </source>
</evidence>
<protein>
    <submittedName>
        <fullName evidence="1">Uncharacterized protein</fullName>
    </submittedName>
</protein>
<dbReference type="EMBL" id="MH651166">
    <property type="protein sequence ID" value="AXQ62780.1"/>
    <property type="molecule type" value="Genomic_DNA"/>
</dbReference>
<dbReference type="RefSeq" id="YP_010097970.1">
    <property type="nucleotide sequence ID" value="NC_055762.1"/>
</dbReference>
<organism evidence="1 2">
    <name type="scientific">Gordonia phage Angelicage</name>
    <dbReference type="NCBI Taxonomy" id="2301695"/>
    <lineage>
        <taxon>Viruses</taxon>
        <taxon>Duplodnaviria</taxon>
        <taxon>Heunggongvirae</taxon>
        <taxon>Uroviricota</taxon>
        <taxon>Caudoviricetes</taxon>
        <taxon>Stackebrandtviridae</taxon>
        <taxon>Schenleyvirinae</taxon>
        <taxon>Vividuovirus</taxon>
        <taxon>Vividuovirus angelicage</taxon>
    </lineage>
</organism>
<gene>
    <name evidence="1" type="primary">77</name>
    <name evidence="1" type="ORF">SEA_ANGELICAGE_77</name>
</gene>